<dbReference type="Pfam" id="PF01813">
    <property type="entry name" value="ATP-synt_D"/>
    <property type="match status" value="1"/>
</dbReference>
<dbReference type="InterPro" id="IPR002699">
    <property type="entry name" value="V_ATPase_D"/>
</dbReference>
<keyword evidence="4" id="KW-0066">ATP synthesis</keyword>
<dbReference type="RefSeq" id="WP_154516233.1">
    <property type="nucleotide sequence ID" value="NZ_JAXFJJ010000001.1"/>
</dbReference>
<comment type="caution">
    <text evidence="5">The sequence shown here is derived from an EMBL/GenBank/DDBJ whole genome shotgun (WGS) entry which is preliminary data.</text>
</comment>
<sequence>MAQNVTPTKSNLMATQKSLALAKMGYNLLDKKRNVLIKEMMGLLDDVKLIRDQITDKYNLAYHALQEANISLGIISDIVEDVPVDYGIHVKYRSVMGVELPRIEYEESKLNLGYGFEQANSKVDYAYKCFRDVKELTVKLAEIENSVYRLANAIRQTSTRSNALKNISIPQFEKTVKMISESLEEKERESFSVQKVIKSQKERAQ</sequence>
<evidence type="ECO:0000256" key="4">
    <source>
        <dbReference type="HAMAP-Rule" id="MF_00271"/>
    </source>
</evidence>
<gene>
    <name evidence="4" type="primary">atpD</name>
    <name evidence="5" type="ORF">FYJ79_07430</name>
</gene>
<proteinExistence type="inferred from homology"/>
<dbReference type="GO" id="GO:0042777">
    <property type="term" value="P:proton motive force-driven plasma membrane ATP synthesis"/>
    <property type="evidence" value="ECO:0007669"/>
    <property type="project" value="UniProtKB-UniRule"/>
</dbReference>
<keyword evidence="3 4" id="KW-0406">Ion transport</keyword>
<keyword evidence="6" id="KW-1185">Reference proteome</keyword>
<dbReference type="Gene3D" id="1.10.287.3240">
    <property type="match status" value="1"/>
</dbReference>
<dbReference type="Proteomes" id="UP000442619">
    <property type="component" value="Unassembled WGS sequence"/>
</dbReference>
<evidence type="ECO:0000313" key="5">
    <source>
        <dbReference type="EMBL" id="MST89401.1"/>
    </source>
</evidence>
<dbReference type="GO" id="GO:0046961">
    <property type="term" value="F:proton-transporting ATPase activity, rotational mechanism"/>
    <property type="evidence" value="ECO:0007669"/>
    <property type="project" value="InterPro"/>
</dbReference>
<dbReference type="HAMAP" id="MF_00271">
    <property type="entry name" value="ATP_synth_D_arch"/>
    <property type="match status" value="1"/>
</dbReference>
<dbReference type="GO" id="GO:0005524">
    <property type="term" value="F:ATP binding"/>
    <property type="evidence" value="ECO:0007669"/>
    <property type="project" value="UniProtKB-UniRule"/>
</dbReference>
<protein>
    <recommendedName>
        <fullName evidence="4">V-type ATP synthase subunit D</fullName>
    </recommendedName>
    <alternativeName>
        <fullName evidence="4">V-ATPase subunit D</fullName>
    </alternativeName>
</protein>
<evidence type="ECO:0000313" key="6">
    <source>
        <dbReference type="Proteomes" id="UP000442619"/>
    </source>
</evidence>
<dbReference type="PANTHER" id="PTHR11671">
    <property type="entry name" value="V-TYPE ATP SYNTHASE SUBUNIT D"/>
    <property type="match status" value="1"/>
</dbReference>
<evidence type="ECO:0000256" key="3">
    <source>
        <dbReference type="ARBA" id="ARBA00023065"/>
    </source>
</evidence>
<name>A0A844FTN9_9FIRM</name>
<comment type="similarity">
    <text evidence="1 4">Belongs to the V-ATPase D subunit family.</text>
</comment>
<dbReference type="NCBIfam" id="TIGR00309">
    <property type="entry name" value="V_ATPase_subD"/>
    <property type="match status" value="1"/>
</dbReference>
<evidence type="ECO:0000256" key="1">
    <source>
        <dbReference type="ARBA" id="ARBA00005850"/>
    </source>
</evidence>
<keyword evidence="2 4" id="KW-0813">Transport</keyword>
<reference evidence="5 6" key="1">
    <citation type="submission" date="2019-08" db="EMBL/GenBank/DDBJ databases">
        <title>In-depth cultivation of the pig gut microbiome towards novel bacterial diversity and tailored functional studies.</title>
        <authorList>
            <person name="Wylensek D."/>
            <person name="Hitch T.C.A."/>
            <person name="Clavel T."/>
        </authorList>
    </citation>
    <scope>NUCLEOTIDE SEQUENCE [LARGE SCALE GENOMIC DNA]</scope>
    <source>
        <strain evidence="5 6">CA-Schmier-601-WT-3</strain>
    </source>
</reference>
<dbReference type="GO" id="GO:0046933">
    <property type="term" value="F:proton-transporting ATP synthase activity, rotational mechanism"/>
    <property type="evidence" value="ECO:0007669"/>
    <property type="project" value="UniProtKB-UniRule"/>
</dbReference>
<evidence type="ECO:0000256" key="2">
    <source>
        <dbReference type="ARBA" id="ARBA00022448"/>
    </source>
</evidence>
<comment type="function">
    <text evidence="4">Produces ATP from ADP in the presence of a proton gradient across the membrane.</text>
</comment>
<dbReference type="EMBL" id="VUNM01000015">
    <property type="protein sequence ID" value="MST89401.1"/>
    <property type="molecule type" value="Genomic_DNA"/>
</dbReference>
<keyword evidence="4" id="KW-0375">Hydrogen ion transport</keyword>
<organism evidence="5 6">
    <name type="scientific">Sharpea porci</name>
    <dbReference type="NCBI Taxonomy" id="2652286"/>
    <lineage>
        <taxon>Bacteria</taxon>
        <taxon>Bacillati</taxon>
        <taxon>Bacillota</taxon>
        <taxon>Erysipelotrichia</taxon>
        <taxon>Erysipelotrichales</taxon>
        <taxon>Coprobacillaceae</taxon>
        <taxon>Sharpea</taxon>
    </lineage>
</organism>
<accession>A0A844FTN9</accession>
<dbReference type="AlphaFoldDB" id="A0A844FTN9"/>